<keyword evidence="2" id="KW-0858">Xylan degradation</keyword>
<evidence type="ECO:0000313" key="9">
    <source>
        <dbReference type="Proteomes" id="UP000095517"/>
    </source>
</evidence>
<dbReference type="Proteomes" id="UP000095517">
    <property type="component" value="Unassembled WGS sequence"/>
</dbReference>
<name>A0A174F062_9BACE</name>
<dbReference type="RefSeq" id="WP_022274867.1">
    <property type="nucleotide sequence ID" value="NZ_CABIXA010000009.1"/>
</dbReference>
<proteinExistence type="inferred from homology"/>
<evidence type="ECO:0000256" key="7">
    <source>
        <dbReference type="RuleBase" id="RU361187"/>
    </source>
</evidence>
<dbReference type="GO" id="GO:0046556">
    <property type="term" value="F:alpha-L-arabinofuranosidase activity"/>
    <property type="evidence" value="ECO:0007669"/>
    <property type="project" value="UniProtKB-EC"/>
</dbReference>
<keyword evidence="2" id="KW-0624">Polysaccharide degradation</keyword>
<dbReference type="CDD" id="cd18827">
    <property type="entry name" value="GH43_XlnD-like"/>
    <property type="match status" value="1"/>
</dbReference>
<dbReference type="PANTHER" id="PTHR43772">
    <property type="entry name" value="ENDO-1,4-BETA-XYLANASE"/>
    <property type="match status" value="1"/>
</dbReference>
<gene>
    <name evidence="8" type="primary">xynD_3</name>
    <name evidence="8" type="ORF">ERS852397_02025</name>
</gene>
<sequence>MDAVVFTASIFLLNILHMSNINYKLLVFYVLLSGQFFSSCSLSKTQEVQESGNPVFDGWYADPEGVVFDNRYWIFPTYSAPFEQQLFLDAFSSSDLVSWKKHSKILSVENVSWLKKALWAPSIIYANKKYYLYFSANDVHEGEIGGIGVAVADSPEGPFKDALGKPLINEIINGAQPIDQFVFKDDDGSYYMYYGGWGHCNMMKLGDDLLHIIPFEDGSFYKEVTPENYVEGPFMLKHRGKYYFMWSEGDWTGPDYCVAYAIADSPFGPFKRIGKILEQDKSIATGAGHHSVIKGLKDDEWYIVYHRHPLNEKDGNARVVCIERMFFDDEGYIKPVKMTFKGVKTSRLTLSR</sequence>
<dbReference type="Gene3D" id="2.115.10.20">
    <property type="entry name" value="Glycosyl hydrolase domain, family 43"/>
    <property type="match status" value="1"/>
</dbReference>
<reference evidence="8 9" key="1">
    <citation type="submission" date="2015-09" db="EMBL/GenBank/DDBJ databases">
        <authorList>
            <consortium name="Pathogen Informatics"/>
        </authorList>
    </citation>
    <scope>NUCLEOTIDE SEQUENCE [LARGE SCALE GENOMIC DNA]</scope>
    <source>
        <strain evidence="8 9">2789STDY5608840</strain>
    </source>
</reference>
<evidence type="ECO:0000256" key="3">
    <source>
        <dbReference type="ARBA" id="ARBA00022801"/>
    </source>
</evidence>
<keyword evidence="3 7" id="KW-0378">Hydrolase</keyword>
<keyword evidence="5 7" id="KW-0326">Glycosidase</keyword>
<dbReference type="EC" id="3.2.1.55" evidence="8"/>
<dbReference type="EMBL" id="CYZH01000009">
    <property type="protein sequence ID" value="CUO43603.1"/>
    <property type="molecule type" value="Genomic_DNA"/>
</dbReference>
<dbReference type="PANTHER" id="PTHR43772:SF2">
    <property type="entry name" value="PUTATIVE (AFU_ORTHOLOGUE AFUA_2G04480)-RELATED"/>
    <property type="match status" value="1"/>
</dbReference>
<organism evidence="8 9">
    <name type="scientific">Bacteroides finegoldii</name>
    <dbReference type="NCBI Taxonomy" id="338188"/>
    <lineage>
        <taxon>Bacteria</taxon>
        <taxon>Pseudomonadati</taxon>
        <taxon>Bacteroidota</taxon>
        <taxon>Bacteroidia</taxon>
        <taxon>Bacteroidales</taxon>
        <taxon>Bacteroidaceae</taxon>
        <taxon>Bacteroides</taxon>
    </lineage>
</organism>
<keyword evidence="4" id="KW-0119">Carbohydrate metabolism</keyword>
<evidence type="ECO:0000313" key="8">
    <source>
        <dbReference type="EMBL" id="CUO43603.1"/>
    </source>
</evidence>
<dbReference type="STRING" id="338188.ERS852397_02025"/>
<dbReference type="InterPro" id="IPR023296">
    <property type="entry name" value="Glyco_hydro_beta-prop_sf"/>
</dbReference>
<dbReference type="AlphaFoldDB" id="A0A174F062"/>
<protein>
    <submittedName>
        <fullName evidence="8">Beta-xylosidase</fullName>
        <ecNumber evidence="8">3.2.1.55</ecNumber>
    </submittedName>
</protein>
<evidence type="ECO:0000256" key="1">
    <source>
        <dbReference type="ARBA" id="ARBA00009865"/>
    </source>
</evidence>
<comment type="similarity">
    <text evidence="1 7">Belongs to the glycosyl hydrolase 43 family.</text>
</comment>
<dbReference type="SUPFAM" id="SSF75005">
    <property type="entry name" value="Arabinanase/levansucrase/invertase"/>
    <property type="match status" value="1"/>
</dbReference>
<dbReference type="Pfam" id="PF04616">
    <property type="entry name" value="Glyco_hydro_43"/>
    <property type="match status" value="1"/>
</dbReference>
<evidence type="ECO:0000256" key="2">
    <source>
        <dbReference type="ARBA" id="ARBA00022651"/>
    </source>
</evidence>
<feature type="site" description="Important for catalytic activity, responsible for pKa modulation of the active site Glu and correct orientation of both the proton donor and substrate" evidence="6">
    <location>
        <position position="179"/>
    </location>
</feature>
<evidence type="ECO:0000256" key="5">
    <source>
        <dbReference type="ARBA" id="ARBA00023295"/>
    </source>
</evidence>
<dbReference type="GO" id="GO:0045493">
    <property type="term" value="P:xylan catabolic process"/>
    <property type="evidence" value="ECO:0007669"/>
    <property type="project" value="UniProtKB-KW"/>
</dbReference>
<evidence type="ECO:0000256" key="6">
    <source>
        <dbReference type="PIRSR" id="PIRSR606710-2"/>
    </source>
</evidence>
<dbReference type="InterPro" id="IPR006710">
    <property type="entry name" value="Glyco_hydro_43"/>
</dbReference>
<accession>A0A174F062</accession>
<dbReference type="InterPro" id="IPR052176">
    <property type="entry name" value="Glycosyl_Hydrlase_43_Enz"/>
</dbReference>
<evidence type="ECO:0000256" key="4">
    <source>
        <dbReference type="ARBA" id="ARBA00023277"/>
    </source>
</evidence>